<evidence type="ECO:0000313" key="2">
    <source>
        <dbReference type="EMBL" id="KAJ8065746.1"/>
    </source>
</evidence>
<name>A0A9X0DJC5_9HELO</name>
<comment type="caution">
    <text evidence="2">The sequence shown here is derived from an EMBL/GenBank/DDBJ whole genome shotgun (WGS) entry which is preliminary data.</text>
</comment>
<evidence type="ECO:0000313" key="3">
    <source>
        <dbReference type="Proteomes" id="UP001152300"/>
    </source>
</evidence>
<dbReference type="OrthoDB" id="3545072at2759"/>
<feature type="signal peptide" evidence="1">
    <location>
        <begin position="1"/>
        <end position="17"/>
    </location>
</feature>
<reference evidence="2" key="1">
    <citation type="submission" date="2022-11" db="EMBL/GenBank/DDBJ databases">
        <title>Genome Resource of Sclerotinia nivalis Strain SnTB1, a Plant Pathogen Isolated from American Ginseng.</title>
        <authorList>
            <person name="Fan S."/>
        </authorList>
    </citation>
    <scope>NUCLEOTIDE SEQUENCE</scope>
    <source>
        <strain evidence="2">SnTB1</strain>
    </source>
</reference>
<dbReference type="EMBL" id="JAPEIS010000006">
    <property type="protein sequence ID" value="KAJ8065746.1"/>
    <property type="molecule type" value="Genomic_DNA"/>
</dbReference>
<dbReference type="AlphaFoldDB" id="A0A9X0DJC5"/>
<evidence type="ECO:0000256" key="1">
    <source>
        <dbReference type="SAM" id="SignalP"/>
    </source>
</evidence>
<dbReference type="Pfam" id="PF12296">
    <property type="entry name" value="HsbA"/>
    <property type="match status" value="1"/>
</dbReference>
<feature type="chain" id="PRO_5040736821" evidence="1">
    <location>
        <begin position="18"/>
        <end position="181"/>
    </location>
</feature>
<gene>
    <name evidence="2" type="ORF">OCU04_006416</name>
</gene>
<protein>
    <submittedName>
        <fullName evidence="2">Uncharacterized protein</fullName>
    </submittedName>
</protein>
<dbReference type="GO" id="GO:0005576">
    <property type="term" value="C:extracellular region"/>
    <property type="evidence" value="ECO:0007669"/>
    <property type="project" value="TreeGrafter"/>
</dbReference>
<accession>A0A9X0DJC5</accession>
<keyword evidence="1" id="KW-0732">Signal</keyword>
<keyword evidence="3" id="KW-1185">Reference proteome</keyword>
<sequence>MRFSYISALLLAPLALAHPIASSAPSSDAISINQRDGSAPVDARALSISQKINKIADEGHKVTEMCQKYQGGVLESIYLYRQFKNCKSSVESAEKAAKQSGPLSEGESKKVEVALERLTLEFVQISKALQERVSISFSLFTIFHRSHGALCCDEYLNAVLMNKTEKYDYRYTIPILLSIGT</sequence>
<dbReference type="Proteomes" id="UP001152300">
    <property type="component" value="Unassembled WGS sequence"/>
</dbReference>
<dbReference type="PANTHER" id="PTHR38123">
    <property type="entry name" value="CELL WALL SERINE-THREONINE-RICH GALACTOMANNOPROTEIN MP1 (AFU_ORTHOLOGUE AFUA_4G03240)"/>
    <property type="match status" value="1"/>
</dbReference>
<proteinExistence type="predicted"/>
<organism evidence="2 3">
    <name type="scientific">Sclerotinia nivalis</name>
    <dbReference type="NCBI Taxonomy" id="352851"/>
    <lineage>
        <taxon>Eukaryota</taxon>
        <taxon>Fungi</taxon>
        <taxon>Dikarya</taxon>
        <taxon>Ascomycota</taxon>
        <taxon>Pezizomycotina</taxon>
        <taxon>Leotiomycetes</taxon>
        <taxon>Helotiales</taxon>
        <taxon>Sclerotiniaceae</taxon>
        <taxon>Sclerotinia</taxon>
    </lineage>
</organism>
<dbReference type="InterPro" id="IPR021054">
    <property type="entry name" value="Cell_wall_mannoprotein_1"/>
</dbReference>
<dbReference type="PANTHER" id="PTHR38123:SF1">
    <property type="entry name" value="HYDROPHOBIC SURFACE BINDING PROTEIN"/>
    <property type="match status" value="1"/>
</dbReference>